<organism evidence="7 9">
    <name type="scientific">Medicago truncatula</name>
    <name type="common">Barrel medic</name>
    <name type="synonym">Medicago tribuloides</name>
    <dbReference type="NCBI Taxonomy" id="3880"/>
    <lineage>
        <taxon>Eukaryota</taxon>
        <taxon>Viridiplantae</taxon>
        <taxon>Streptophyta</taxon>
        <taxon>Embryophyta</taxon>
        <taxon>Tracheophyta</taxon>
        <taxon>Spermatophyta</taxon>
        <taxon>Magnoliopsida</taxon>
        <taxon>eudicotyledons</taxon>
        <taxon>Gunneridae</taxon>
        <taxon>Pentapetalae</taxon>
        <taxon>rosids</taxon>
        <taxon>fabids</taxon>
        <taxon>Fabales</taxon>
        <taxon>Fabaceae</taxon>
        <taxon>Papilionoideae</taxon>
        <taxon>50 kb inversion clade</taxon>
        <taxon>NPAAA clade</taxon>
        <taxon>Hologalegina</taxon>
        <taxon>IRL clade</taxon>
        <taxon>Trifolieae</taxon>
        <taxon>Medicago</taxon>
    </lineage>
</organism>
<dbReference type="GO" id="GO:0046983">
    <property type="term" value="F:protein dimerization activity"/>
    <property type="evidence" value="ECO:0007669"/>
    <property type="project" value="InterPro"/>
</dbReference>
<dbReference type="GO" id="GO:0080090">
    <property type="term" value="P:regulation of primary metabolic process"/>
    <property type="evidence" value="ECO:0007669"/>
    <property type="project" value="UniProtKB-ARBA"/>
</dbReference>
<evidence type="ECO:0000256" key="3">
    <source>
        <dbReference type="ARBA" id="ARBA00023163"/>
    </source>
</evidence>
<keyword evidence="4" id="KW-0539">Nucleus</keyword>
<name>A0A072US12_MEDTR</name>
<feature type="compositionally biased region" description="Acidic residues" evidence="5">
    <location>
        <begin position="27"/>
        <end position="40"/>
    </location>
</feature>
<sequence>MEESGENWPSNSDLEISDEAILKDGESESVCDDDYCEDQIGDPTDNTKENNEKEITEMLKELSDVMGLKKMDELSIIEQARDYLATLQERVRELEEEAGSNICTNKRTKLSSNITLPEVKAKVLQKDVLVIVHCEKQNGILLKILTYLENLHLSVVNSRVLNFGKSILDITIVAKVHIQYMYASYKVIFLGERKILFKGVRVNF</sequence>
<dbReference type="EnsemblPlants" id="KEH28665">
    <property type="protein sequence ID" value="KEH28665"/>
    <property type="gene ID" value="MTR_4g009420"/>
</dbReference>
<evidence type="ECO:0000256" key="5">
    <source>
        <dbReference type="SAM" id="MobiDB-lite"/>
    </source>
</evidence>
<dbReference type="GO" id="GO:0005634">
    <property type="term" value="C:nucleus"/>
    <property type="evidence" value="ECO:0007669"/>
    <property type="project" value="UniProtKB-SubCell"/>
</dbReference>
<keyword evidence="2" id="KW-0805">Transcription regulation</keyword>
<feature type="domain" description="Plant bHLH transcription factor ACT-like" evidence="6">
    <location>
        <begin position="118"/>
        <end position="173"/>
    </location>
</feature>
<dbReference type="AlphaFoldDB" id="A0A072US12"/>
<reference evidence="7 9" key="2">
    <citation type="journal article" date="2014" name="BMC Genomics">
        <title>An improved genome release (version Mt4.0) for the model legume Medicago truncatula.</title>
        <authorList>
            <person name="Tang H."/>
            <person name="Krishnakumar V."/>
            <person name="Bidwell S."/>
            <person name="Rosen B."/>
            <person name="Chan A."/>
            <person name="Zhou S."/>
            <person name="Gentzbittel L."/>
            <person name="Childs K.L."/>
            <person name="Yandell M."/>
            <person name="Gundlach H."/>
            <person name="Mayer K.F."/>
            <person name="Schwartz D.C."/>
            <person name="Town C.D."/>
        </authorList>
    </citation>
    <scope>GENOME REANNOTATION</scope>
    <source>
        <strain evidence="7">A17</strain>
        <strain evidence="8 9">cv. Jemalong A17</strain>
    </source>
</reference>
<evidence type="ECO:0000256" key="1">
    <source>
        <dbReference type="ARBA" id="ARBA00004123"/>
    </source>
</evidence>
<proteinExistence type="predicted"/>
<reference evidence="8" key="3">
    <citation type="submission" date="2015-04" db="UniProtKB">
        <authorList>
            <consortium name="EnsemblPlants"/>
        </authorList>
    </citation>
    <scope>IDENTIFICATION</scope>
    <source>
        <strain evidence="8">cv. Jemalong A17</strain>
    </source>
</reference>
<dbReference type="Pfam" id="PF22754">
    <property type="entry name" value="bHLH-TF_ACT-like_plant"/>
    <property type="match status" value="1"/>
</dbReference>
<comment type="subcellular location">
    <subcellularLocation>
        <location evidence="1">Nucleus</location>
    </subcellularLocation>
</comment>
<dbReference type="SUPFAM" id="SSF47459">
    <property type="entry name" value="HLH, helix-loop-helix DNA-binding domain"/>
    <property type="match status" value="1"/>
</dbReference>
<dbReference type="InterPro" id="IPR036638">
    <property type="entry name" value="HLH_DNA-bd_sf"/>
</dbReference>
<dbReference type="Proteomes" id="UP000002051">
    <property type="component" value="Chromosome 4"/>
</dbReference>
<dbReference type="OrthoDB" id="690068at2759"/>
<dbReference type="EMBL" id="CM001220">
    <property type="protein sequence ID" value="KEH28665.1"/>
    <property type="molecule type" value="Genomic_DNA"/>
</dbReference>
<evidence type="ECO:0000313" key="8">
    <source>
        <dbReference type="EnsemblPlants" id="KEH28665"/>
    </source>
</evidence>
<dbReference type="InterPro" id="IPR052610">
    <property type="entry name" value="bHLH_transcription_regulator"/>
</dbReference>
<dbReference type="PANTHER" id="PTHR45959:SF8">
    <property type="entry name" value="PROTEIN, PUTATIVE-RELATED"/>
    <property type="match status" value="1"/>
</dbReference>
<keyword evidence="9" id="KW-1185">Reference proteome</keyword>
<dbReference type="PANTHER" id="PTHR45959">
    <property type="entry name" value="BHLH TRANSCRIPTION FACTOR"/>
    <property type="match status" value="1"/>
</dbReference>
<evidence type="ECO:0000256" key="4">
    <source>
        <dbReference type="ARBA" id="ARBA00023242"/>
    </source>
</evidence>
<protein>
    <recommendedName>
        <fullName evidence="6">Plant bHLH transcription factor ACT-like domain-containing protein</fullName>
    </recommendedName>
</protein>
<accession>A0A072US12</accession>
<keyword evidence="3" id="KW-0804">Transcription</keyword>
<evidence type="ECO:0000259" key="6">
    <source>
        <dbReference type="Pfam" id="PF22754"/>
    </source>
</evidence>
<dbReference type="InterPro" id="IPR054502">
    <property type="entry name" value="bHLH-TF_ACT-like_plant"/>
</dbReference>
<evidence type="ECO:0000256" key="2">
    <source>
        <dbReference type="ARBA" id="ARBA00023015"/>
    </source>
</evidence>
<reference evidence="7 9" key="1">
    <citation type="journal article" date="2011" name="Nature">
        <title>The Medicago genome provides insight into the evolution of rhizobial symbioses.</title>
        <authorList>
            <person name="Young N.D."/>
            <person name="Debelle F."/>
            <person name="Oldroyd G.E."/>
            <person name="Geurts R."/>
            <person name="Cannon S.B."/>
            <person name="Udvardi M.K."/>
            <person name="Benedito V.A."/>
            <person name="Mayer K.F."/>
            <person name="Gouzy J."/>
            <person name="Schoof H."/>
            <person name="Van de Peer Y."/>
            <person name="Proost S."/>
            <person name="Cook D.R."/>
            <person name="Meyers B.C."/>
            <person name="Spannagl M."/>
            <person name="Cheung F."/>
            <person name="De Mita S."/>
            <person name="Krishnakumar V."/>
            <person name="Gundlach H."/>
            <person name="Zhou S."/>
            <person name="Mudge J."/>
            <person name="Bharti A.K."/>
            <person name="Murray J.D."/>
            <person name="Naoumkina M.A."/>
            <person name="Rosen B."/>
            <person name="Silverstein K.A."/>
            <person name="Tang H."/>
            <person name="Rombauts S."/>
            <person name="Zhao P.X."/>
            <person name="Zhou P."/>
            <person name="Barbe V."/>
            <person name="Bardou P."/>
            <person name="Bechner M."/>
            <person name="Bellec A."/>
            <person name="Berger A."/>
            <person name="Berges H."/>
            <person name="Bidwell S."/>
            <person name="Bisseling T."/>
            <person name="Choisne N."/>
            <person name="Couloux A."/>
            <person name="Denny R."/>
            <person name="Deshpande S."/>
            <person name="Dai X."/>
            <person name="Doyle J.J."/>
            <person name="Dudez A.M."/>
            <person name="Farmer A.D."/>
            <person name="Fouteau S."/>
            <person name="Franken C."/>
            <person name="Gibelin C."/>
            <person name="Gish J."/>
            <person name="Goldstein S."/>
            <person name="Gonzalez A.J."/>
            <person name="Green P.J."/>
            <person name="Hallab A."/>
            <person name="Hartog M."/>
            <person name="Hua A."/>
            <person name="Humphray S.J."/>
            <person name="Jeong D.H."/>
            <person name="Jing Y."/>
            <person name="Jocker A."/>
            <person name="Kenton S.M."/>
            <person name="Kim D.J."/>
            <person name="Klee K."/>
            <person name="Lai H."/>
            <person name="Lang C."/>
            <person name="Lin S."/>
            <person name="Macmil S.L."/>
            <person name="Magdelenat G."/>
            <person name="Matthews L."/>
            <person name="McCorrison J."/>
            <person name="Monaghan E.L."/>
            <person name="Mun J.H."/>
            <person name="Najar F.Z."/>
            <person name="Nicholson C."/>
            <person name="Noirot C."/>
            <person name="O'Bleness M."/>
            <person name="Paule C.R."/>
            <person name="Poulain J."/>
            <person name="Prion F."/>
            <person name="Qin B."/>
            <person name="Qu C."/>
            <person name="Retzel E.F."/>
            <person name="Riddle C."/>
            <person name="Sallet E."/>
            <person name="Samain S."/>
            <person name="Samson N."/>
            <person name="Sanders I."/>
            <person name="Saurat O."/>
            <person name="Scarpelli C."/>
            <person name="Schiex T."/>
            <person name="Segurens B."/>
            <person name="Severin A.J."/>
            <person name="Sherrier D.J."/>
            <person name="Shi R."/>
            <person name="Sims S."/>
            <person name="Singer S.R."/>
            <person name="Sinharoy S."/>
            <person name="Sterck L."/>
            <person name="Viollet A."/>
            <person name="Wang B.B."/>
            <person name="Wang K."/>
            <person name="Wang M."/>
            <person name="Wang X."/>
            <person name="Warfsmann J."/>
            <person name="Weissenbach J."/>
            <person name="White D.D."/>
            <person name="White J.D."/>
            <person name="Wiley G.B."/>
            <person name="Wincker P."/>
            <person name="Xing Y."/>
            <person name="Yang L."/>
            <person name="Yao Z."/>
            <person name="Ying F."/>
            <person name="Zhai J."/>
            <person name="Zhou L."/>
            <person name="Zuber A."/>
            <person name="Denarie J."/>
            <person name="Dixon R.A."/>
            <person name="May G.D."/>
            <person name="Schwartz D.C."/>
            <person name="Rogers J."/>
            <person name="Quetier F."/>
            <person name="Town C.D."/>
            <person name="Roe B.A."/>
        </authorList>
    </citation>
    <scope>NUCLEOTIDE SEQUENCE [LARGE SCALE GENOMIC DNA]</scope>
    <source>
        <strain evidence="7">A17</strain>
        <strain evidence="8 9">cv. Jemalong A17</strain>
    </source>
</reference>
<evidence type="ECO:0000313" key="7">
    <source>
        <dbReference type="EMBL" id="KEH28665.1"/>
    </source>
</evidence>
<dbReference type="STRING" id="3880.A0A072US12"/>
<feature type="region of interest" description="Disordered" evidence="5">
    <location>
        <begin position="1"/>
        <end position="52"/>
    </location>
</feature>
<evidence type="ECO:0000313" key="9">
    <source>
        <dbReference type="Proteomes" id="UP000002051"/>
    </source>
</evidence>
<gene>
    <name evidence="8" type="primary">11429339</name>
    <name evidence="7" type="ordered locus">MTR_4g009420</name>
</gene>